<keyword evidence="1" id="KW-1133">Transmembrane helix</keyword>
<keyword evidence="1" id="KW-0812">Transmembrane</keyword>
<name>A0A1J5STT7_9ZZZZ</name>
<dbReference type="SUPFAM" id="SSF52266">
    <property type="entry name" value="SGNH hydrolase"/>
    <property type="match status" value="1"/>
</dbReference>
<reference evidence="2" key="1">
    <citation type="submission" date="2016-10" db="EMBL/GenBank/DDBJ databases">
        <title>Sequence of Gallionella enrichment culture.</title>
        <authorList>
            <person name="Poehlein A."/>
            <person name="Muehling M."/>
            <person name="Daniel R."/>
        </authorList>
    </citation>
    <scope>NUCLEOTIDE SEQUENCE</scope>
</reference>
<sequence>MATPELSLYRRLAYSAMLVVFTLAVLLGGTELALRLGGYGASPHFARRAALPGGGVVIRENLGCTVPFFSPALARRPEPFRLEARKPPGTVRIFVLGSSAAMGDPEPSFSLSRVLGVMLRASWPGTRFEVVNAGITAINSNLLRGYAADCAELQPDLFVVYEGQNEVIGPFGPSGVFAPFLRSEAAVRFGVWAKGTRTGQLISAIGRRLAWGRGVPKEWGGMRMFLNRRIPEGDPSLRSVAGHFRANLRAIAASAHGAGAETLLCTVVTNQRDFAPFMSEHRPGLSPNQLAAWKRDFQAGAEAERAGDASSAEIHYRSALAIDDRYAELVFRLGRIELALGRDYQARALLSRARDLDTLRFRTDSRLNDVIREVGTAGLPGVALVDLAHDLAARSAHGIPGDEFLYEHVHLTLRGTYEAALALYPAIAADLERRGLVKGPSPEPISYASVRDRLAFTVYEQAMIGINLLNRFRGAPFTGQSDDAYRIALWQRRVNEAEALLRRPDAVPALTELYRQALAQSPGDWVLERNAGAMLVANHRAGEALPLLEKAEAWIGDDIDTLVALGWAQRGTGHEAAAEATFARARRISPDYPGLPPPH</sequence>
<keyword evidence="1" id="KW-0472">Membrane</keyword>
<organism evidence="2">
    <name type="scientific">mine drainage metagenome</name>
    <dbReference type="NCBI Taxonomy" id="410659"/>
    <lineage>
        <taxon>unclassified sequences</taxon>
        <taxon>metagenomes</taxon>
        <taxon>ecological metagenomes</taxon>
    </lineage>
</organism>
<evidence type="ECO:0000313" key="2">
    <source>
        <dbReference type="EMBL" id="OIR07440.1"/>
    </source>
</evidence>
<gene>
    <name evidence="2" type="ORF">GALL_103990</name>
</gene>
<dbReference type="Gene3D" id="3.40.50.1110">
    <property type="entry name" value="SGNH hydrolase"/>
    <property type="match status" value="1"/>
</dbReference>
<dbReference type="Gene3D" id="1.25.40.10">
    <property type="entry name" value="Tetratricopeptide repeat domain"/>
    <property type="match status" value="2"/>
</dbReference>
<dbReference type="AlphaFoldDB" id="A0A1J5STT7"/>
<accession>A0A1J5STT7</accession>
<proteinExistence type="predicted"/>
<dbReference type="InterPro" id="IPR036514">
    <property type="entry name" value="SGNH_hydro_sf"/>
</dbReference>
<evidence type="ECO:0008006" key="3">
    <source>
        <dbReference type="Google" id="ProtNLM"/>
    </source>
</evidence>
<comment type="caution">
    <text evidence="2">The sequence shown here is derived from an EMBL/GenBank/DDBJ whole genome shotgun (WGS) entry which is preliminary data.</text>
</comment>
<dbReference type="EMBL" id="MLJW01000037">
    <property type="protein sequence ID" value="OIR07440.1"/>
    <property type="molecule type" value="Genomic_DNA"/>
</dbReference>
<evidence type="ECO:0000256" key="1">
    <source>
        <dbReference type="SAM" id="Phobius"/>
    </source>
</evidence>
<feature type="transmembrane region" description="Helical" evidence="1">
    <location>
        <begin position="12"/>
        <end position="34"/>
    </location>
</feature>
<dbReference type="InterPro" id="IPR011990">
    <property type="entry name" value="TPR-like_helical_dom_sf"/>
</dbReference>
<dbReference type="SUPFAM" id="SSF48452">
    <property type="entry name" value="TPR-like"/>
    <property type="match status" value="2"/>
</dbReference>
<protein>
    <recommendedName>
        <fullName evidence="3">Tetratricopeptide repeat protein</fullName>
    </recommendedName>
</protein>